<evidence type="ECO:0000256" key="6">
    <source>
        <dbReference type="ARBA" id="ARBA00022691"/>
    </source>
</evidence>
<feature type="site" description="Interaction with substrate rRNA" evidence="9">
    <location>
        <position position="110"/>
    </location>
</feature>
<feature type="site" description="Interaction with substrate rRNA" evidence="9">
    <location>
        <position position="103"/>
    </location>
</feature>
<evidence type="ECO:0000256" key="9">
    <source>
        <dbReference type="HAMAP-Rule" id="MF_00554"/>
    </source>
</evidence>
<evidence type="ECO:0000256" key="4">
    <source>
        <dbReference type="ARBA" id="ARBA00022603"/>
    </source>
</evidence>
<dbReference type="GO" id="GO:0070475">
    <property type="term" value="P:rRNA base methylation"/>
    <property type="evidence" value="ECO:0007669"/>
    <property type="project" value="InterPro"/>
</dbReference>
<feature type="site" description="Interaction with substrate rRNA" evidence="9">
    <location>
        <position position="62"/>
    </location>
</feature>
<dbReference type="Gene3D" id="3.40.1280.10">
    <property type="match status" value="1"/>
</dbReference>
<dbReference type="EMBL" id="CP002100">
    <property type="protein sequence ID" value="ADN51196.1"/>
    <property type="molecule type" value="Genomic_DNA"/>
</dbReference>
<feature type="binding site" evidence="9">
    <location>
        <begin position="202"/>
        <end position="207"/>
    </location>
    <ligand>
        <name>S-adenosyl-L-methionine</name>
        <dbReference type="ChEBI" id="CHEBI:59789"/>
    </ligand>
</feature>
<evidence type="ECO:0000256" key="7">
    <source>
        <dbReference type="ARBA" id="ARBA00022730"/>
    </source>
</evidence>
<evidence type="ECO:0000256" key="3">
    <source>
        <dbReference type="ARBA" id="ARBA00022552"/>
    </source>
</evidence>
<dbReference type="RefSeq" id="WP_013336921.1">
    <property type="nucleotide sequence ID" value="NC_014537.1"/>
</dbReference>
<dbReference type="InterPro" id="IPR029028">
    <property type="entry name" value="Alpha/beta_knot_MTases"/>
</dbReference>
<keyword evidence="8 9" id="KW-0694">RNA-binding</keyword>
<feature type="site" description="Stabilizes Arg-xx" evidence="9">
    <location>
        <position position="64"/>
    </location>
</feature>
<dbReference type="Proteomes" id="UP000006681">
    <property type="component" value="Chromosome"/>
</dbReference>
<reference evidence="10 11" key="1">
    <citation type="journal article" date="2010" name="Stand. Genomic Sci.">
        <title>Complete genome sequence of Vulcanisaeta distributa type strain (IC-017).</title>
        <authorList>
            <person name="Mavromatis K."/>
            <person name="Sikorski J."/>
            <person name="Pabst E."/>
            <person name="Teshima H."/>
            <person name="Lapidus A."/>
            <person name="Lucas S."/>
            <person name="Nolan M."/>
            <person name="Glavina Del Rio T."/>
            <person name="Cheng J.F."/>
            <person name="Bruce D."/>
            <person name="Goodwin L."/>
            <person name="Pitluck S."/>
            <person name="Liolios K."/>
            <person name="Ivanova N."/>
            <person name="Mikhailova N."/>
            <person name="Pati A."/>
            <person name="Chen A."/>
            <person name="Palaniappan K."/>
            <person name="Land M."/>
            <person name="Hauser L."/>
            <person name="Chang Y.J."/>
            <person name="Jeffries C.D."/>
            <person name="Rohde M."/>
            <person name="Spring S."/>
            <person name="Goker M."/>
            <person name="Wirth R."/>
            <person name="Woyke T."/>
            <person name="Bristow J."/>
            <person name="Eisen J.A."/>
            <person name="Markowitz V."/>
            <person name="Hugenholtz P."/>
            <person name="Klenk H.P."/>
            <person name="Kyrpides N.C."/>
        </authorList>
    </citation>
    <scope>NUCLEOTIDE SEQUENCE [LARGE SCALE GENOMIC DNA]</scope>
    <source>
        <strain evidence="11">DSM 14429 / JCM 11212 / NBRC 100878 / IC-017</strain>
    </source>
</reference>
<dbReference type="eggNOG" id="arCOG04122">
    <property type="taxonomic scope" value="Archaea"/>
</dbReference>
<organism evidence="10 11">
    <name type="scientific">Vulcanisaeta distributa (strain DSM 14429 / JCM 11212 / NBRC 100878 / IC-017)</name>
    <dbReference type="NCBI Taxonomy" id="572478"/>
    <lineage>
        <taxon>Archaea</taxon>
        <taxon>Thermoproteota</taxon>
        <taxon>Thermoprotei</taxon>
        <taxon>Thermoproteales</taxon>
        <taxon>Thermoproteaceae</taxon>
        <taxon>Vulcanisaeta</taxon>
    </lineage>
</organism>
<evidence type="ECO:0000256" key="8">
    <source>
        <dbReference type="ARBA" id="ARBA00022884"/>
    </source>
</evidence>
<evidence type="ECO:0000256" key="1">
    <source>
        <dbReference type="ARBA" id="ARBA00008115"/>
    </source>
</evidence>
<keyword evidence="11" id="KW-1185">Reference proteome</keyword>
<dbReference type="HOGENOM" id="CLU_055846_1_3_2"/>
<comment type="similarity">
    <text evidence="1 9">Belongs to the class IV-like SAM-binding methyltransferase superfamily. RNA methyltransferase NEP1 family.</text>
</comment>
<dbReference type="PANTHER" id="PTHR12636">
    <property type="entry name" value="NEP1/MRA1"/>
    <property type="match status" value="1"/>
</dbReference>
<keyword evidence="2 9" id="KW-0690">Ribosome biogenesis</keyword>
<dbReference type="AlphaFoldDB" id="E1QV05"/>
<evidence type="ECO:0000313" key="11">
    <source>
        <dbReference type="Proteomes" id="UP000006681"/>
    </source>
</evidence>
<gene>
    <name evidence="9" type="primary">nep1</name>
    <name evidence="10" type="ordered locus">Vdis_1824</name>
</gene>
<accession>E1QV05</accession>
<dbReference type="GO" id="GO:0019843">
    <property type="term" value="F:rRNA binding"/>
    <property type="evidence" value="ECO:0007669"/>
    <property type="project" value="UniProtKB-UniRule"/>
</dbReference>
<dbReference type="HAMAP" id="MF_00554">
    <property type="entry name" value="NEP1"/>
    <property type="match status" value="1"/>
</dbReference>
<dbReference type="GO" id="GO:0070037">
    <property type="term" value="F:rRNA (pseudouridine) methyltransferase activity"/>
    <property type="evidence" value="ECO:0007669"/>
    <property type="project" value="UniProtKB-UniRule"/>
</dbReference>
<reference evidence="11" key="2">
    <citation type="journal article" date="2010" name="Stand. Genomic Sci.">
        <title>Complete genome sequence of Vulcanisaeta distributa type strain (IC-017T).</title>
        <authorList>
            <person name="Mavromatis K."/>
            <person name="Sikorski J."/>
            <person name="Pabst E."/>
            <person name="Teshima H."/>
            <person name="Lapidus A."/>
            <person name="Lucas S."/>
            <person name="Nolan M."/>
            <person name="Glavina Del Rio T."/>
            <person name="Cheng J."/>
            <person name="Bruce D."/>
            <person name="Goodwin L."/>
            <person name="Pitluck S."/>
            <person name="Liolios K."/>
            <person name="Ivanova N."/>
            <person name="Mikhailova N."/>
            <person name="Pati A."/>
            <person name="Chen A."/>
            <person name="Palaniappan K."/>
            <person name="Land M."/>
            <person name="Hauser L."/>
            <person name="Chang Y."/>
            <person name="Jeffries C."/>
            <person name="Rohde M."/>
            <person name="Spring S."/>
            <person name="Goker M."/>
            <person name="Wirth R."/>
            <person name="Woyke T."/>
            <person name="Bristow J."/>
            <person name="Eisen J."/>
            <person name="Markowitz V."/>
            <person name="Hugenholtz P."/>
            <person name="Klenk H."/>
            <person name="Kyrpides N."/>
        </authorList>
    </citation>
    <scope>NUCLEOTIDE SEQUENCE [LARGE SCALE GENOMIC DNA]</scope>
    <source>
        <strain evidence="11">DSM 14429 / JCM 11212 / NBRC 100878 / IC-017</strain>
    </source>
</reference>
<comment type="function">
    <text evidence="9">Methyltransferase involved in ribosomal biogenesis. Specifically catalyzes the N1-methylation of the pseudouridine corresponding to position 914 in M.jannaschii 16S rRNA.</text>
</comment>
<keyword evidence="7 9" id="KW-0699">rRNA-binding</keyword>
<keyword evidence="5 9" id="KW-0808">Transferase</keyword>
<sequence>MDKVILLLTEASLETIPKELLSDPVIIRDAKRRGVNPRYLILDRARHHRAMTRLPNAEKRGRPDILHQALLLIQGSLLARNNLVKTYVHTVNDLVIDVDPEIRPPRNYDNFIGLMSQLFEVGRVPPVGKPLMRFVNGINYVLNTESPDRKILLDDVKGKEVSLKSFIDYVKNFKRPLIMIGAFPRGSFEERTYGLADDVLKIGKYIMDTSSILCRLLTALEIELGLIS</sequence>
<evidence type="ECO:0000256" key="5">
    <source>
        <dbReference type="ARBA" id="ARBA00022679"/>
    </source>
</evidence>
<dbReference type="EC" id="2.1.1.-" evidence="9"/>
<dbReference type="KEGG" id="vdi:Vdis_1824"/>
<feature type="binding site" evidence="9">
    <location>
        <position position="181"/>
    </location>
    <ligand>
        <name>S-adenosyl-L-methionine</name>
        <dbReference type="ChEBI" id="CHEBI:59789"/>
    </ligand>
</feature>
<keyword evidence="6 9" id="KW-0949">S-adenosyl-L-methionine</keyword>
<dbReference type="CDD" id="cd18088">
    <property type="entry name" value="Nep1-like"/>
    <property type="match status" value="1"/>
</dbReference>
<feature type="binding site" evidence="9">
    <location>
        <position position="186"/>
    </location>
    <ligand>
        <name>S-adenosyl-L-methionine</name>
        <dbReference type="ChEBI" id="CHEBI:59789"/>
    </ligand>
</feature>
<evidence type="ECO:0000256" key="2">
    <source>
        <dbReference type="ARBA" id="ARBA00022517"/>
    </source>
</evidence>
<keyword evidence="3 9" id="KW-0698">rRNA processing</keyword>
<dbReference type="InterPro" id="IPR005304">
    <property type="entry name" value="Rbsml_bgen_MeTrfase_EMG1/NEP1"/>
</dbReference>
<comment type="subunit">
    <text evidence="9">Homodimer.</text>
</comment>
<dbReference type="InterPro" id="IPR029026">
    <property type="entry name" value="tRNA_m1G_MTases_N"/>
</dbReference>
<dbReference type="Pfam" id="PF03587">
    <property type="entry name" value="EMG1"/>
    <property type="match status" value="1"/>
</dbReference>
<dbReference type="STRING" id="572478.Vdis_1824"/>
<dbReference type="GeneID" id="9752769"/>
<dbReference type="InterPro" id="IPR023503">
    <property type="entry name" value="Ribosome_NEP1_arc"/>
</dbReference>
<comment type="catalytic activity">
    <reaction evidence="9">
        <text>a pseudouridine in rRNA + S-adenosyl-L-methionine = an N(1)-methylpseudouridine in rRNA + S-adenosyl-L-homocysteine + H(+)</text>
        <dbReference type="Rhea" id="RHEA:46696"/>
        <dbReference type="Rhea" id="RHEA-COMP:11634"/>
        <dbReference type="Rhea" id="RHEA-COMP:13933"/>
        <dbReference type="ChEBI" id="CHEBI:15378"/>
        <dbReference type="ChEBI" id="CHEBI:57856"/>
        <dbReference type="ChEBI" id="CHEBI:59789"/>
        <dbReference type="ChEBI" id="CHEBI:65314"/>
        <dbReference type="ChEBI" id="CHEBI:74890"/>
    </reaction>
</comment>
<proteinExistence type="inferred from homology"/>
<protein>
    <recommendedName>
        <fullName evidence="9">Ribosomal RNA small subunit methyltransferase Nep1</fullName>
        <ecNumber evidence="9">2.1.1.-</ecNumber>
    </recommendedName>
    <alternativeName>
        <fullName evidence="9">16S rRNA (pseudouridine-N1-)-methyltransferase Nep1</fullName>
    </alternativeName>
</protein>
<dbReference type="OrthoDB" id="7612at2157"/>
<name>E1QV05_VULDI</name>
<evidence type="ECO:0000313" key="10">
    <source>
        <dbReference type="EMBL" id="ADN51196.1"/>
    </source>
</evidence>
<keyword evidence="4 9" id="KW-0489">Methyltransferase</keyword>
<feature type="site" description="Interaction with substrate rRNA" evidence="9">
    <location>
        <position position="106"/>
    </location>
</feature>
<dbReference type="PANTHER" id="PTHR12636:SF5">
    <property type="entry name" value="RIBOSOMAL RNA SMALL SUBUNIT METHYLTRANSFERASE NEP1"/>
    <property type="match status" value="1"/>
</dbReference>
<dbReference type="SUPFAM" id="SSF75217">
    <property type="entry name" value="alpha/beta knot"/>
    <property type="match status" value="1"/>
</dbReference>